<feature type="non-terminal residue" evidence="1">
    <location>
        <position position="121"/>
    </location>
</feature>
<name>A0A813K120_POLGL</name>
<comment type="caution">
    <text evidence="1">The sequence shown here is derived from an EMBL/GenBank/DDBJ whole genome shotgun (WGS) entry which is preliminary data.</text>
</comment>
<sequence>MAPDRAASETAECREPQIMACEALWVASLSQLSSLELAAAAPVCRSIHTAVLAATERILEPLFAPGSRVLWPRGLSRPEAIHRAVGQSRILVLGGEDGAELPLLHLSLVSICEEGFQRVDE</sequence>
<gene>
    <name evidence="1" type="ORF">PGLA2088_LOCUS27207</name>
</gene>
<proteinExistence type="predicted"/>
<dbReference type="Proteomes" id="UP000626109">
    <property type="component" value="Unassembled WGS sequence"/>
</dbReference>
<reference evidence="1" key="1">
    <citation type="submission" date="2021-02" db="EMBL/GenBank/DDBJ databases">
        <authorList>
            <person name="Dougan E. K."/>
            <person name="Rhodes N."/>
            <person name="Thang M."/>
            <person name="Chan C."/>
        </authorList>
    </citation>
    <scope>NUCLEOTIDE SEQUENCE</scope>
</reference>
<organism evidence="1 2">
    <name type="scientific">Polarella glacialis</name>
    <name type="common">Dinoflagellate</name>
    <dbReference type="NCBI Taxonomy" id="89957"/>
    <lineage>
        <taxon>Eukaryota</taxon>
        <taxon>Sar</taxon>
        <taxon>Alveolata</taxon>
        <taxon>Dinophyceae</taxon>
        <taxon>Suessiales</taxon>
        <taxon>Suessiaceae</taxon>
        <taxon>Polarella</taxon>
    </lineage>
</organism>
<evidence type="ECO:0000313" key="1">
    <source>
        <dbReference type="EMBL" id="CAE8691014.1"/>
    </source>
</evidence>
<evidence type="ECO:0000313" key="2">
    <source>
        <dbReference type="Proteomes" id="UP000626109"/>
    </source>
</evidence>
<accession>A0A813K120</accession>
<dbReference type="EMBL" id="CAJNNW010027357">
    <property type="protein sequence ID" value="CAE8691014.1"/>
    <property type="molecule type" value="Genomic_DNA"/>
</dbReference>
<dbReference type="AlphaFoldDB" id="A0A813K120"/>
<protein>
    <submittedName>
        <fullName evidence="1">Uncharacterized protein</fullName>
    </submittedName>
</protein>